<keyword evidence="17" id="KW-0511">Multifunctional enzyme</keyword>
<feature type="binding site" evidence="21">
    <location>
        <position position="448"/>
    </location>
    <ligand>
        <name>Zn(2+)</name>
        <dbReference type="ChEBI" id="CHEBI:29105"/>
    </ligand>
</feature>
<protein>
    <recommendedName>
        <fullName evidence="20 21">Multifunctional fusion protein</fullName>
    </recommendedName>
    <domain>
        <recommendedName>
            <fullName evidence="20">Shikimate kinase</fullName>
            <shortName evidence="20">SK</shortName>
            <ecNumber evidence="20">2.7.1.71</ecNumber>
        </recommendedName>
    </domain>
    <domain>
        <recommendedName>
            <fullName evidence="21">3-dehydroquinate synthase</fullName>
            <shortName evidence="21">DHQS</shortName>
            <ecNumber evidence="21">4.2.3.4</ecNumber>
        </recommendedName>
    </domain>
</protein>
<dbReference type="SUPFAM" id="SSF56796">
    <property type="entry name" value="Dehydroquinate synthase-like"/>
    <property type="match status" value="1"/>
</dbReference>
<feature type="binding site" evidence="21">
    <location>
        <begin position="310"/>
        <end position="314"/>
    </location>
    <ligand>
        <name>NAD(+)</name>
        <dbReference type="ChEBI" id="CHEBI:57540"/>
    </ligand>
</feature>
<dbReference type="GO" id="GO:0005524">
    <property type="term" value="F:ATP binding"/>
    <property type="evidence" value="ECO:0007669"/>
    <property type="project" value="UniProtKB-UniRule"/>
</dbReference>
<evidence type="ECO:0000256" key="4">
    <source>
        <dbReference type="ARBA" id="ARBA00004661"/>
    </source>
</evidence>
<dbReference type="PRINTS" id="PR01100">
    <property type="entry name" value="SHIKIMTKNASE"/>
</dbReference>
<dbReference type="Gene3D" id="3.40.50.1970">
    <property type="match status" value="1"/>
</dbReference>
<dbReference type="InterPro" id="IPR027417">
    <property type="entry name" value="P-loop_NTPase"/>
</dbReference>
<dbReference type="FunFam" id="3.40.50.1970:FF:000007">
    <property type="entry name" value="Pentafunctional AROM polypeptide"/>
    <property type="match status" value="1"/>
</dbReference>
<dbReference type="InterPro" id="IPR050071">
    <property type="entry name" value="Dehydroquinate_synthase"/>
</dbReference>
<comment type="caution">
    <text evidence="23">The sequence shown here is derived from an EMBL/GenBank/DDBJ whole genome shotgun (WGS) entry which is preliminary data.</text>
</comment>
<dbReference type="Pfam" id="PF24621">
    <property type="entry name" value="DHQS_C"/>
    <property type="match status" value="1"/>
</dbReference>
<evidence type="ECO:0000256" key="9">
    <source>
        <dbReference type="ARBA" id="ARBA00022723"/>
    </source>
</evidence>
<dbReference type="EC" id="2.7.1.71" evidence="20"/>
<dbReference type="GO" id="GO:0000287">
    <property type="term" value="F:magnesium ion binding"/>
    <property type="evidence" value="ECO:0007669"/>
    <property type="project" value="UniProtKB-UniRule"/>
</dbReference>
<keyword evidence="7 21" id="KW-0028">Amino-acid biosynthesis</keyword>
<evidence type="ECO:0000256" key="17">
    <source>
        <dbReference type="ARBA" id="ARBA00023268"/>
    </source>
</evidence>
<feature type="domain" description="AAA+ ATPase" evidence="22">
    <location>
        <begin position="38"/>
        <end position="159"/>
    </location>
</feature>
<evidence type="ECO:0000256" key="19">
    <source>
        <dbReference type="ARBA" id="ARBA00048567"/>
    </source>
</evidence>
<comment type="subcellular location">
    <subcellularLocation>
        <location evidence="21">Cytoplasm</location>
    </subcellularLocation>
</comment>
<dbReference type="EC" id="4.2.3.4" evidence="21"/>
<comment type="function">
    <text evidence="20">Catalyzes the specific phosphorylation of the 3-hydroxyl group of shikimic acid using ATP as a cosubstrate.</text>
</comment>
<dbReference type="InterPro" id="IPR030960">
    <property type="entry name" value="DHQS/DOIS_N"/>
</dbReference>
<dbReference type="CDD" id="cd08195">
    <property type="entry name" value="DHQS"/>
    <property type="match status" value="1"/>
</dbReference>
<dbReference type="InterPro" id="IPR031322">
    <property type="entry name" value="Shikimate/glucono_kinase"/>
</dbReference>
<feature type="binding site" evidence="20">
    <location>
        <position position="117"/>
    </location>
    <ligand>
        <name>substrate</name>
    </ligand>
</feature>
<feature type="binding site" evidence="21">
    <location>
        <position position="389"/>
    </location>
    <ligand>
        <name>Zn(2+)</name>
        <dbReference type="ChEBI" id="CHEBI:29105"/>
    </ligand>
</feature>
<keyword evidence="9 21" id="KW-0479">Metal-binding</keyword>
<keyword evidence="8 20" id="KW-0808">Transferase</keyword>
<dbReference type="Gene3D" id="3.40.50.300">
    <property type="entry name" value="P-loop containing nucleotide triphosphate hydrolases"/>
    <property type="match status" value="1"/>
</dbReference>
<keyword evidence="10 21" id="KW-0547">Nucleotide-binding</keyword>
<comment type="cofactor">
    <cofactor evidence="2 21">
        <name>NAD(+)</name>
        <dbReference type="ChEBI" id="CHEBI:57540"/>
    </cofactor>
</comment>
<keyword evidence="16 21" id="KW-0456">Lyase</keyword>
<comment type="function">
    <text evidence="21">Catalyzes the conversion of 3-deoxy-D-arabino-heptulosonate 7-phosphate (DAHP) to dehydroquinate (DHQ).</text>
</comment>
<dbReference type="PANTHER" id="PTHR43622:SF7">
    <property type="entry name" value="3-DEHYDROQUINATE SYNTHASE, CHLOROPLASTIC"/>
    <property type="match status" value="1"/>
</dbReference>
<keyword evidence="13 20" id="KW-0067">ATP-binding</keyword>
<feature type="binding site" evidence="20">
    <location>
        <begin position="49"/>
        <end position="54"/>
    </location>
    <ligand>
        <name>ATP</name>
        <dbReference type="ChEBI" id="CHEBI:30616"/>
    </ligand>
</feature>
<sequence>MKCAPVLTHCAGRAWTTYTWTVNLIFFGPSETMIASKSETLYFIYGPPGSGKSTLARRLAGLLDLPFMDLDEQIQASAGMPIPAIFDREGERGFRQRERVALEAALQSGRGVVALGGGALLDPTSRSLVESAGRVLCLRAERETLFERLGQEVGTRPLLGEDAGWRERLDALLAVRAAQYHSFPLSLDTSALNPEEAARQAQLKFGAWRVSGMGAAYDVRVVQGGLDALGSMLRARGLEGPLALVSDSQVAPLYAEKVEAALKAAGYAVQRVVIPAGEEHKTLETVSHLWEAFLAARLDRRSTVLALGGGVVGDLAGFAAAVYLRGVRWVALPTTLLAMADASLGGKTGADLPQGKNLIGAFHPPALVLSDPATLSTLPEAELRSGMAEVVQHGQLADQALFARAEGGWEAMRANLDETVRRAMAVKIAFIQADPYEKNIRAALNLGHTVGHAVEVASGYRLRHGEAVAIGLRVEARLAEALGVAEAGLSGRIEACLRGLGLPTRIPEEIDREGFLRALRVDKKNAAGQVRFALPERVGAYRVGVTVEMDFSELLTI</sequence>
<dbReference type="UniPathway" id="UPA00053">
    <property type="reaction ID" value="UER00085"/>
</dbReference>
<dbReference type="GO" id="GO:0009073">
    <property type="term" value="P:aromatic amino acid family biosynthetic process"/>
    <property type="evidence" value="ECO:0007669"/>
    <property type="project" value="UniProtKB-KW"/>
</dbReference>
<feature type="binding site" evidence="20">
    <location>
        <position position="71"/>
    </location>
    <ligand>
        <name>substrate</name>
    </ligand>
</feature>
<dbReference type="Pfam" id="PF01761">
    <property type="entry name" value="DHQ_synthase"/>
    <property type="match status" value="1"/>
</dbReference>
<dbReference type="EMBL" id="DSYK01000593">
    <property type="protein sequence ID" value="HGS22564.1"/>
    <property type="molecule type" value="Genomic_DNA"/>
</dbReference>
<dbReference type="HAMAP" id="MF_00110">
    <property type="entry name" value="DHQ_synthase"/>
    <property type="match status" value="1"/>
</dbReference>
<evidence type="ECO:0000256" key="3">
    <source>
        <dbReference type="ARBA" id="ARBA00001947"/>
    </source>
</evidence>
<comment type="subunit">
    <text evidence="20">Monomer.</text>
</comment>
<accession>A0A7C4PLQ9</accession>
<keyword evidence="12 21" id="KW-0862">Zinc</keyword>
<evidence type="ECO:0000256" key="13">
    <source>
        <dbReference type="ARBA" id="ARBA00022840"/>
    </source>
</evidence>
<feature type="binding site" evidence="20">
    <location>
        <position position="176"/>
    </location>
    <ligand>
        <name>substrate</name>
    </ligand>
</feature>
<comment type="cofactor">
    <cofactor evidence="3">
        <name>Zn(2+)</name>
        <dbReference type="ChEBI" id="CHEBI:29105"/>
    </cofactor>
</comment>
<comment type="cofactor">
    <cofactor evidence="21">
        <name>Co(2+)</name>
        <dbReference type="ChEBI" id="CHEBI:48828"/>
    </cofactor>
    <cofactor evidence="21">
        <name>Zn(2+)</name>
        <dbReference type="ChEBI" id="CHEBI:29105"/>
    </cofactor>
    <text evidence="21">Binds 1 divalent metal cation per subunit. Can use either Co(2+) or Zn(2+).</text>
</comment>
<keyword evidence="20" id="KW-0460">Magnesium</keyword>
<evidence type="ECO:0000256" key="14">
    <source>
        <dbReference type="ARBA" id="ARBA00023027"/>
    </source>
</evidence>
<keyword evidence="18 21" id="KW-0170">Cobalt</keyword>
<feature type="binding site" evidence="21">
    <location>
        <position position="356"/>
    </location>
    <ligand>
        <name>NAD(+)</name>
        <dbReference type="ChEBI" id="CHEBI:57540"/>
    </ligand>
</feature>
<feature type="binding site" evidence="20">
    <location>
        <position position="95"/>
    </location>
    <ligand>
        <name>substrate</name>
    </ligand>
</feature>
<proteinExistence type="inferred from homology"/>
<dbReference type="GO" id="GO:0004765">
    <property type="term" value="F:shikimate kinase activity"/>
    <property type="evidence" value="ECO:0007669"/>
    <property type="project" value="UniProtKB-UniRule"/>
</dbReference>
<evidence type="ECO:0000256" key="15">
    <source>
        <dbReference type="ARBA" id="ARBA00023141"/>
    </source>
</evidence>
<reference evidence="23" key="1">
    <citation type="journal article" date="2020" name="mSystems">
        <title>Genome- and Community-Level Interaction Insights into Carbon Utilization and Element Cycling Functions of Hydrothermarchaeota in Hydrothermal Sediment.</title>
        <authorList>
            <person name="Zhou Z."/>
            <person name="Liu Y."/>
            <person name="Xu W."/>
            <person name="Pan J."/>
            <person name="Luo Z.H."/>
            <person name="Li M."/>
        </authorList>
    </citation>
    <scope>NUCLEOTIDE SEQUENCE [LARGE SCALE GENOMIC DNA]</scope>
    <source>
        <strain evidence="23">SpSt-573</strain>
    </source>
</reference>
<dbReference type="SUPFAM" id="SSF52540">
    <property type="entry name" value="P-loop containing nucleoside triphosphate hydrolases"/>
    <property type="match status" value="1"/>
</dbReference>
<dbReference type="Gene3D" id="1.20.1090.10">
    <property type="entry name" value="Dehydroquinate synthase-like - alpha domain"/>
    <property type="match status" value="1"/>
</dbReference>
<keyword evidence="6 21" id="KW-0963">Cytoplasm</keyword>
<feature type="binding site" evidence="21">
    <location>
        <begin position="334"/>
        <end position="335"/>
    </location>
    <ligand>
        <name>NAD(+)</name>
        <dbReference type="ChEBI" id="CHEBI:57540"/>
    </ligand>
</feature>
<evidence type="ECO:0000256" key="10">
    <source>
        <dbReference type="ARBA" id="ARBA00022741"/>
    </source>
</evidence>
<evidence type="ECO:0000256" key="11">
    <source>
        <dbReference type="ARBA" id="ARBA00022777"/>
    </source>
</evidence>
<dbReference type="GO" id="GO:0003856">
    <property type="term" value="F:3-dehydroquinate synthase activity"/>
    <property type="evidence" value="ECO:0007669"/>
    <property type="project" value="UniProtKB-UniRule"/>
</dbReference>
<dbReference type="NCBIfam" id="TIGR01357">
    <property type="entry name" value="aroB"/>
    <property type="match status" value="1"/>
</dbReference>
<name>A0A7C4PLQ9_9CHLR</name>
<evidence type="ECO:0000256" key="8">
    <source>
        <dbReference type="ARBA" id="ARBA00022679"/>
    </source>
</evidence>
<evidence type="ECO:0000256" key="1">
    <source>
        <dbReference type="ARBA" id="ARBA00001393"/>
    </source>
</evidence>
<feature type="binding site" evidence="21">
    <location>
        <position position="347"/>
    </location>
    <ligand>
        <name>NAD(+)</name>
        <dbReference type="ChEBI" id="CHEBI:57540"/>
    </ligand>
</feature>
<dbReference type="GO" id="GO:0009423">
    <property type="term" value="P:chorismate biosynthetic process"/>
    <property type="evidence" value="ECO:0007669"/>
    <property type="project" value="UniProtKB-UniRule"/>
</dbReference>
<dbReference type="PROSITE" id="PS01128">
    <property type="entry name" value="SHIKIMATE_KINASE"/>
    <property type="match status" value="1"/>
</dbReference>
<dbReference type="InterPro" id="IPR000623">
    <property type="entry name" value="Shikimate_kinase/TSH1"/>
</dbReference>
<dbReference type="PANTHER" id="PTHR43622">
    <property type="entry name" value="3-DEHYDROQUINATE SYNTHASE"/>
    <property type="match status" value="1"/>
</dbReference>
<comment type="similarity">
    <text evidence="21">Belongs to the sugar phosphate cyclases superfamily. Dehydroquinate synthase family.</text>
</comment>
<evidence type="ECO:0000256" key="7">
    <source>
        <dbReference type="ARBA" id="ARBA00022605"/>
    </source>
</evidence>
<evidence type="ECO:0000313" key="23">
    <source>
        <dbReference type="EMBL" id="HGS22564.1"/>
    </source>
</evidence>
<evidence type="ECO:0000256" key="5">
    <source>
        <dbReference type="ARBA" id="ARBA00004842"/>
    </source>
</evidence>
<evidence type="ECO:0000256" key="12">
    <source>
        <dbReference type="ARBA" id="ARBA00022833"/>
    </source>
</evidence>
<dbReference type="GO" id="GO:0005737">
    <property type="term" value="C:cytoplasm"/>
    <property type="evidence" value="ECO:0007669"/>
    <property type="project" value="UniProtKB-SubCell"/>
</dbReference>
<evidence type="ECO:0000256" key="21">
    <source>
        <dbReference type="HAMAP-Rule" id="MF_00110"/>
    </source>
</evidence>
<comment type="caution">
    <text evidence="21">Lacks conserved residue(s) required for the propagation of feature annotation.</text>
</comment>
<dbReference type="InterPro" id="IPR023000">
    <property type="entry name" value="Shikimate_kinase_CS"/>
</dbReference>
<organism evidence="23">
    <name type="scientific">Anaerolinea thermolimosa</name>
    <dbReference type="NCBI Taxonomy" id="229919"/>
    <lineage>
        <taxon>Bacteria</taxon>
        <taxon>Bacillati</taxon>
        <taxon>Chloroflexota</taxon>
        <taxon>Anaerolineae</taxon>
        <taxon>Anaerolineales</taxon>
        <taxon>Anaerolineaceae</taxon>
        <taxon>Anaerolinea</taxon>
    </lineage>
</organism>
<comment type="cofactor">
    <cofactor evidence="20">
        <name>Mg(2+)</name>
        <dbReference type="ChEBI" id="CHEBI:18420"/>
    </cofactor>
    <text evidence="20">Binds 1 Mg(2+) ion per subunit.</text>
</comment>
<comment type="pathway">
    <text evidence="4 21">Metabolic intermediate biosynthesis; chorismate biosynthesis; chorismate from D-erythrose 4-phosphate and phosphoenolpyruvate: step 2/7.</text>
</comment>
<gene>
    <name evidence="21 23" type="primary">aroB</name>
    <name evidence="20" type="synonym">aroK</name>
    <name evidence="23" type="ORF">ENT37_11965</name>
</gene>
<feature type="binding site" evidence="20">
    <location>
        <position position="156"/>
    </location>
    <ligand>
        <name>ATP</name>
        <dbReference type="ChEBI" id="CHEBI:30616"/>
    </ligand>
</feature>
<dbReference type="Pfam" id="PF01202">
    <property type="entry name" value="SKI"/>
    <property type="match status" value="1"/>
</dbReference>
<dbReference type="InterPro" id="IPR003593">
    <property type="entry name" value="AAA+_ATPase"/>
</dbReference>
<dbReference type="GO" id="GO:0008652">
    <property type="term" value="P:amino acid biosynthetic process"/>
    <property type="evidence" value="ECO:0007669"/>
    <property type="project" value="UniProtKB-KW"/>
</dbReference>
<comment type="catalytic activity">
    <reaction evidence="1 21">
        <text>7-phospho-2-dehydro-3-deoxy-D-arabino-heptonate = 3-dehydroquinate + phosphate</text>
        <dbReference type="Rhea" id="RHEA:21968"/>
        <dbReference type="ChEBI" id="CHEBI:32364"/>
        <dbReference type="ChEBI" id="CHEBI:43474"/>
        <dbReference type="ChEBI" id="CHEBI:58394"/>
        <dbReference type="EC" id="4.2.3.4"/>
    </reaction>
</comment>
<keyword evidence="11 20" id="KW-0418">Kinase</keyword>
<evidence type="ECO:0000256" key="6">
    <source>
        <dbReference type="ARBA" id="ARBA00022490"/>
    </source>
</evidence>
<comment type="pathway">
    <text evidence="5 20">Metabolic intermediate biosynthesis; chorismate biosynthesis; chorismate from D-erythrose 4-phosphate and phosphoenolpyruvate: step 5/7.</text>
</comment>
<feature type="binding site" evidence="20">
    <location>
        <position position="53"/>
    </location>
    <ligand>
        <name>Mg(2+)</name>
        <dbReference type="ChEBI" id="CHEBI:18420"/>
    </ligand>
</feature>
<dbReference type="InterPro" id="IPR016037">
    <property type="entry name" value="DHQ_synth_AroB"/>
</dbReference>
<evidence type="ECO:0000256" key="2">
    <source>
        <dbReference type="ARBA" id="ARBA00001911"/>
    </source>
</evidence>
<feature type="binding site" evidence="21">
    <location>
        <begin position="374"/>
        <end position="377"/>
    </location>
    <ligand>
        <name>NAD(+)</name>
        <dbReference type="ChEBI" id="CHEBI:57540"/>
    </ligand>
</feature>
<dbReference type="InterPro" id="IPR056179">
    <property type="entry name" value="DHQS_C"/>
</dbReference>
<dbReference type="SMART" id="SM00382">
    <property type="entry name" value="AAA"/>
    <property type="match status" value="1"/>
</dbReference>
<feature type="binding site" evidence="21">
    <location>
        <position position="464"/>
    </location>
    <ligand>
        <name>Zn(2+)</name>
        <dbReference type="ChEBI" id="CHEBI:29105"/>
    </ligand>
</feature>
<dbReference type="AlphaFoldDB" id="A0A7C4PLQ9"/>
<evidence type="ECO:0000259" key="22">
    <source>
        <dbReference type="SMART" id="SM00382"/>
    </source>
</evidence>
<dbReference type="CDD" id="cd00464">
    <property type="entry name" value="SK"/>
    <property type="match status" value="1"/>
</dbReference>
<comment type="similarity">
    <text evidence="20">Belongs to the shikimate kinase family.</text>
</comment>
<keyword evidence="14 21" id="KW-0520">NAD</keyword>
<dbReference type="HAMAP" id="MF_00109">
    <property type="entry name" value="Shikimate_kinase"/>
    <property type="match status" value="1"/>
</dbReference>
<evidence type="ECO:0000256" key="20">
    <source>
        <dbReference type="HAMAP-Rule" id="MF_00109"/>
    </source>
</evidence>
<evidence type="ECO:0000256" key="18">
    <source>
        <dbReference type="ARBA" id="ARBA00023285"/>
    </source>
</evidence>
<comment type="catalytic activity">
    <reaction evidence="19 20">
        <text>shikimate + ATP = 3-phosphoshikimate + ADP + H(+)</text>
        <dbReference type="Rhea" id="RHEA:13121"/>
        <dbReference type="ChEBI" id="CHEBI:15378"/>
        <dbReference type="ChEBI" id="CHEBI:30616"/>
        <dbReference type="ChEBI" id="CHEBI:36208"/>
        <dbReference type="ChEBI" id="CHEBI:145989"/>
        <dbReference type="ChEBI" id="CHEBI:456216"/>
        <dbReference type="EC" id="2.7.1.71"/>
    </reaction>
</comment>
<evidence type="ECO:0000256" key="16">
    <source>
        <dbReference type="ARBA" id="ARBA00023239"/>
    </source>
</evidence>
<keyword evidence="15 21" id="KW-0057">Aromatic amino acid biosynthesis</keyword>